<comment type="caution">
    <text evidence="2">The sequence shown here is derived from an EMBL/GenBank/DDBJ whole genome shotgun (WGS) entry which is preliminary data.</text>
</comment>
<dbReference type="EMBL" id="SRLO01000208">
    <property type="protein sequence ID" value="TNN67173.1"/>
    <property type="molecule type" value="Genomic_DNA"/>
</dbReference>
<dbReference type="AlphaFoldDB" id="A0A4Z2HQ87"/>
<feature type="compositionally biased region" description="Low complexity" evidence="1">
    <location>
        <begin position="26"/>
        <end position="37"/>
    </location>
</feature>
<feature type="compositionally biased region" description="Polar residues" evidence="1">
    <location>
        <begin position="46"/>
        <end position="61"/>
    </location>
</feature>
<accession>A0A4Z2HQ87</accession>
<evidence type="ECO:0000313" key="3">
    <source>
        <dbReference type="Proteomes" id="UP000314294"/>
    </source>
</evidence>
<organism evidence="2 3">
    <name type="scientific">Liparis tanakae</name>
    <name type="common">Tanaka's snailfish</name>
    <dbReference type="NCBI Taxonomy" id="230148"/>
    <lineage>
        <taxon>Eukaryota</taxon>
        <taxon>Metazoa</taxon>
        <taxon>Chordata</taxon>
        <taxon>Craniata</taxon>
        <taxon>Vertebrata</taxon>
        <taxon>Euteleostomi</taxon>
        <taxon>Actinopterygii</taxon>
        <taxon>Neopterygii</taxon>
        <taxon>Teleostei</taxon>
        <taxon>Neoteleostei</taxon>
        <taxon>Acanthomorphata</taxon>
        <taxon>Eupercaria</taxon>
        <taxon>Perciformes</taxon>
        <taxon>Cottioidei</taxon>
        <taxon>Cottales</taxon>
        <taxon>Liparidae</taxon>
        <taxon>Liparis</taxon>
    </lineage>
</organism>
<evidence type="ECO:0000256" key="1">
    <source>
        <dbReference type="SAM" id="MobiDB-lite"/>
    </source>
</evidence>
<keyword evidence="3" id="KW-1185">Reference proteome</keyword>
<sequence>MYRRLRFVGGFAPTRFAEGRGLFLKPPRSSPSGPRCSAALAGRSPSRVSTGLSQRSYSASSLEGGRTSRYVEVHSIYCSSKDTDANTGTEDLVQ</sequence>
<reference evidence="2 3" key="1">
    <citation type="submission" date="2019-03" db="EMBL/GenBank/DDBJ databases">
        <title>First draft genome of Liparis tanakae, snailfish: a comprehensive survey of snailfish specific genes.</title>
        <authorList>
            <person name="Kim W."/>
            <person name="Song I."/>
            <person name="Jeong J.-H."/>
            <person name="Kim D."/>
            <person name="Kim S."/>
            <person name="Ryu S."/>
            <person name="Song J.Y."/>
            <person name="Lee S.K."/>
        </authorList>
    </citation>
    <scope>NUCLEOTIDE SEQUENCE [LARGE SCALE GENOMIC DNA]</scope>
    <source>
        <tissue evidence="2">Muscle</tissue>
    </source>
</reference>
<protein>
    <submittedName>
        <fullName evidence="2">Uncharacterized protein</fullName>
    </submittedName>
</protein>
<name>A0A4Z2HQ87_9TELE</name>
<proteinExistence type="predicted"/>
<feature type="region of interest" description="Disordered" evidence="1">
    <location>
        <begin position="22"/>
        <end position="65"/>
    </location>
</feature>
<evidence type="ECO:0000313" key="2">
    <source>
        <dbReference type="EMBL" id="TNN67173.1"/>
    </source>
</evidence>
<gene>
    <name evidence="2" type="ORF">EYF80_022590</name>
</gene>
<dbReference type="Proteomes" id="UP000314294">
    <property type="component" value="Unassembled WGS sequence"/>
</dbReference>